<evidence type="ECO:0000313" key="6">
    <source>
        <dbReference type="EnsemblPlants" id="Pp3c16_4930V3.9"/>
    </source>
</evidence>
<evidence type="ECO:0000256" key="1">
    <source>
        <dbReference type="ARBA" id="ARBA00004141"/>
    </source>
</evidence>
<keyword evidence="7" id="KW-1185">Reference proteome</keyword>
<keyword evidence="3 5" id="KW-1133">Transmembrane helix</keyword>
<evidence type="ECO:0000256" key="3">
    <source>
        <dbReference type="ARBA" id="ARBA00022989"/>
    </source>
</evidence>
<dbReference type="InterPro" id="IPR006696">
    <property type="entry name" value="DUF423"/>
</dbReference>
<reference evidence="6 7" key="2">
    <citation type="journal article" date="2018" name="Plant J.">
        <title>The Physcomitrella patens chromosome-scale assembly reveals moss genome structure and evolution.</title>
        <authorList>
            <person name="Lang D."/>
            <person name="Ullrich K.K."/>
            <person name="Murat F."/>
            <person name="Fuchs J."/>
            <person name="Jenkins J."/>
            <person name="Haas F.B."/>
            <person name="Piednoel M."/>
            <person name="Gundlach H."/>
            <person name="Van Bel M."/>
            <person name="Meyberg R."/>
            <person name="Vives C."/>
            <person name="Morata J."/>
            <person name="Symeonidi A."/>
            <person name="Hiss M."/>
            <person name="Muchero W."/>
            <person name="Kamisugi Y."/>
            <person name="Saleh O."/>
            <person name="Blanc G."/>
            <person name="Decker E.L."/>
            <person name="van Gessel N."/>
            <person name="Grimwood J."/>
            <person name="Hayes R.D."/>
            <person name="Graham S.W."/>
            <person name="Gunter L.E."/>
            <person name="McDaniel S.F."/>
            <person name="Hoernstein S.N.W."/>
            <person name="Larsson A."/>
            <person name="Li F.W."/>
            <person name="Perroud P.F."/>
            <person name="Phillips J."/>
            <person name="Ranjan P."/>
            <person name="Rokshar D.S."/>
            <person name="Rothfels C.J."/>
            <person name="Schneider L."/>
            <person name="Shu S."/>
            <person name="Stevenson D.W."/>
            <person name="Thummler F."/>
            <person name="Tillich M."/>
            <person name="Villarreal Aguilar J.C."/>
            <person name="Widiez T."/>
            <person name="Wong G.K."/>
            <person name="Wymore A."/>
            <person name="Zhang Y."/>
            <person name="Zimmer A.D."/>
            <person name="Quatrano R.S."/>
            <person name="Mayer K.F.X."/>
            <person name="Goodstein D."/>
            <person name="Casacuberta J.M."/>
            <person name="Vandepoele K."/>
            <person name="Reski R."/>
            <person name="Cuming A.C."/>
            <person name="Tuskan G.A."/>
            <person name="Maumus F."/>
            <person name="Salse J."/>
            <person name="Schmutz J."/>
            <person name="Rensing S.A."/>
        </authorList>
    </citation>
    <scope>NUCLEOTIDE SEQUENCE [LARGE SCALE GENOMIC DNA]</scope>
    <source>
        <strain evidence="6 7">cv. Gransden 2004</strain>
    </source>
</reference>
<evidence type="ECO:0000256" key="5">
    <source>
        <dbReference type="SAM" id="Phobius"/>
    </source>
</evidence>
<reference evidence="6 7" key="1">
    <citation type="journal article" date="2008" name="Science">
        <title>The Physcomitrella genome reveals evolutionary insights into the conquest of land by plants.</title>
        <authorList>
            <person name="Rensing S."/>
            <person name="Lang D."/>
            <person name="Zimmer A."/>
            <person name="Terry A."/>
            <person name="Salamov A."/>
            <person name="Shapiro H."/>
            <person name="Nishiyama T."/>
            <person name="Perroud P.-F."/>
            <person name="Lindquist E."/>
            <person name="Kamisugi Y."/>
            <person name="Tanahashi T."/>
            <person name="Sakakibara K."/>
            <person name="Fujita T."/>
            <person name="Oishi K."/>
            <person name="Shin-I T."/>
            <person name="Kuroki Y."/>
            <person name="Toyoda A."/>
            <person name="Suzuki Y."/>
            <person name="Hashimoto A."/>
            <person name="Yamaguchi K."/>
            <person name="Sugano A."/>
            <person name="Kohara Y."/>
            <person name="Fujiyama A."/>
            <person name="Anterola A."/>
            <person name="Aoki S."/>
            <person name="Ashton N."/>
            <person name="Barbazuk W.B."/>
            <person name="Barker E."/>
            <person name="Bennetzen J."/>
            <person name="Bezanilla M."/>
            <person name="Blankenship R."/>
            <person name="Cho S.H."/>
            <person name="Dutcher S."/>
            <person name="Estelle M."/>
            <person name="Fawcett J.A."/>
            <person name="Gundlach H."/>
            <person name="Hanada K."/>
            <person name="Heyl A."/>
            <person name="Hicks K.A."/>
            <person name="Hugh J."/>
            <person name="Lohr M."/>
            <person name="Mayer K."/>
            <person name="Melkozernov A."/>
            <person name="Murata T."/>
            <person name="Nelson D."/>
            <person name="Pils B."/>
            <person name="Prigge M."/>
            <person name="Reiss B."/>
            <person name="Renner T."/>
            <person name="Rombauts S."/>
            <person name="Rushton P."/>
            <person name="Sanderfoot A."/>
            <person name="Schween G."/>
            <person name="Shiu S.-H."/>
            <person name="Stueber K."/>
            <person name="Theodoulou F.L."/>
            <person name="Tu H."/>
            <person name="Van de Peer Y."/>
            <person name="Verrier P.J."/>
            <person name="Waters E."/>
            <person name="Wood A."/>
            <person name="Yang L."/>
            <person name="Cove D."/>
            <person name="Cuming A."/>
            <person name="Hasebe M."/>
            <person name="Lucas S."/>
            <person name="Mishler D.B."/>
            <person name="Reski R."/>
            <person name="Grigoriev I."/>
            <person name="Quatrano R.S."/>
            <person name="Boore J.L."/>
        </authorList>
    </citation>
    <scope>NUCLEOTIDE SEQUENCE [LARGE SCALE GENOMIC DNA]</scope>
    <source>
        <strain evidence="6 7">cv. Gransden 2004</strain>
    </source>
</reference>
<organism evidence="6 7">
    <name type="scientific">Physcomitrium patens</name>
    <name type="common">Spreading-leaved earth moss</name>
    <name type="synonym">Physcomitrella patens</name>
    <dbReference type="NCBI Taxonomy" id="3218"/>
    <lineage>
        <taxon>Eukaryota</taxon>
        <taxon>Viridiplantae</taxon>
        <taxon>Streptophyta</taxon>
        <taxon>Embryophyta</taxon>
        <taxon>Bryophyta</taxon>
        <taxon>Bryophytina</taxon>
        <taxon>Bryopsida</taxon>
        <taxon>Funariidae</taxon>
        <taxon>Funariales</taxon>
        <taxon>Funariaceae</taxon>
        <taxon>Physcomitrium</taxon>
    </lineage>
</organism>
<keyword evidence="4 5" id="KW-0472">Membrane</keyword>
<evidence type="ECO:0000313" key="7">
    <source>
        <dbReference type="Proteomes" id="UP000006727"/>
    </source>
</evidence>
<dbReference type="EMBL" id="ABEU02000016">
    <property type="status" value="NOT_ANNOTATED_CDS"/>
    <property type="molecule type" value="Genomic_DNA"/>
</dbReference>
<dbReference type="Gramene" id="Pp3c16_4930V3.9">
    <property type="protein sequence ID" value="Pp3c16_4930V3.9"/>
    <property type="gene ID" value="Pp3c16_4930"/>
</dbReference>
<dbReference type="AlphaFoldDB" id="A0A7I4B670"/>
<feature type="transmembrane region" description="Helical" evidence="5">
    <location>
        <begin position="6"/>
        <end position="26"/>
    </location>
</feature>
<feature type="transmembrane region" description="Helical" evidence="5">
    <location>
        <begin position="110"/>
        <end position="128"/>
    </location>
</feature>
<dbReference type="Proteomes" id="UP000006727">
    <property type="component" value="Chromosome 16"/>
</dbReference>
<feature type="transmembrane region" description="Helical" evidence="5">
    <location>
        <begin position="38"/>
        <end position="57"/>
    </location>
</feature>
<protein>
    <submittedName>
        <fullName evidence="6">Uncharacterized protein</fullName>
    </submittedName>
</protein>
<keyword evidence="2 5" id="KW-0812">Transmembrane</keyword>
<name>A0A7I4B670_PHYPA</name>
<reference evidence="6" key="3">
    <citation type="submission" date="2020-12" db="UniProtKB">
        <authorList>
            <consortium name="EnsemblPlants"/>
        </authorList>
    </citation>
    <scope>IDENTIFICATION</scope>
</reference>
<dbReference type="EnsemblPlants" id="Pp3c16_4930V3.9">
    <property type="protein sequence ID" value="Pp3c16_4930V3.9"/>
    <property type="gene ID" value="Pp3c16_4930"/>
</dbReference>
<comment type="subcellular location">
    <subcellularLocation>
        <location evidence="1">Membrane</location>
        <topology evidence="1">Multi-pass membrane protein</topology>
    </subcellularLocation>
</comment>
<dbReference type="Pfam" id="PF04241">
    <property type="entry name" value="DUF423"/>
    <property type="match status" value="1"/>
</dbReference>
<dbReference type="GO" id="GO:0016020">
    <property type="term" value="C:membrane"/>
    <property type="evidence" value="ECO:0007669"/>
    <property type="project" value="UniProtKB-SubCell"/>
</dbReference>
<proteinExistence type="predicted"/>
<dbReference type="PANTHER" id="PTHR43461">
    <property type="entry name" value="TRANSMEMBRANE PROTEIN 256"/>
    <property type="match status" value="1"/>
</dbReference>
<evidence type="ECO:0000256" key="2">
    <source>
        <dbReference type="ARBA" id="ARBA00022692"/>
    </source>
</evidence>
<dbReference type="InParanoid" id="A0A7I4B670"/>
<accession>A0A7I4B670</accession>
<dbReference type="PANTHER" id="PTHR43461:SF1">
    <property type="entry name" value="TRANSMEMBRANE PROTEIN 256"/>
    <property type="match status" value="1"/>
</dbReference>
<evidence type="ECO:0000256" key="4">
    <source>
        <dbReference type="ARBA" id="ARBA00023136"/>
    </source>
</evidence>
<sequence>MAAFLWHKVAAISGFSIWAVALNLVERSSSTSRMKAKCWTFTGITAIVAGTFGSHGFKPTDPVYKTLCSTDALPMIWCLEAWQVWQTGNLYHLVHTSALLVAPYTKRPHLVQFGSLLTFGIAAFSGTYQKNTKNGYSSHVGCMSWH</sequence>